<organism evidence="5 6">
    <name type="scientific">Stegodyphus mimosarum</name>
    <name type="common">African social velvet spider</name>
    <dbReference type="NCBI Taxonomy" id="407821"/>
    <lineage>
        <taxon>Eukaryota</taxon>
        <taxon>Metazoa</taxon>
        <taxon>Ecdysozoa</taxon>
        <taxon>Arthropoda</taxon>
        <taxon>Chelicerata</taxon>
        <taxon>Arachnida</taxon>
        <taxon>Araneae</taxon>
        <taxon>Araneomorphae</taxon>
        <taxon>Entelegynae</taxon>
        <taxon>Eresoidea</taxon>
        <taxon>Eresidae</taxon>
        <taxon>Stegodyphus</taxon>
    </lineage>
</organism>
<feature type="chain" id="PRO_5001829654" evidence="4">
    <location>
        <begin position="18"/>
        <end position="311"/>
    </location>
</feature>
<dbReference type="OrthoDB" id="6425109at2759"/>
<reference evidence="5 6" key="1">
    <citation type="submission" date="2013-11" db="EMBL/GenBank/DDBJ databases">
        <title>Genome sequencing of Stegodyphus mimosarum.</title>
        <authorList>
            <person name="Bechsgaard J."/>
        </authorList>
    </citation>
    <scope>NUCLEOTIDE SEQUENCE [LARGE SCALE GENOMIC DNA]</scope>
</reference>
<dbReference type="EMBL" id="KK115305">
    <property type="protein sequence ID" value="KFM64724.1"/>
    <property type="molecule type" value="Genomic_DNA"/>
</dbReference>
<accession>A0A087THY5</accession>
<dbReference type="Pfam" id="PF00379">
    <property type="entry name" value="Chitin_bind_4"/>
    <property type="match status" value="1"/>
</dbReference>
<dbReference type="AlphaFoldDB" id="A0A087THY5"/>
<dbReference type="InterPro" id="IPR000618">
    <property type="entry name" value="Insect_cuticle"/>
</dbReference>
<gene>
    <name evidence="5" type="ORF">X975_02422</name>
</gene>
<evidence type="ECO:0000256" key="4">
    <source>
        <dbReference type="SAM" id="SignalP"/>
    </source>
</evidence>
<sequence>MFKVLLLFTGFVYFVDGQNYFRNGQDDLAQPTPYQFSYTAPADGGGSTHEESGDGYGRVTGSYTVQDEDGRSRIVQYVADEGGFRASISTNEPGTSNQNPADVTISSSADEGYQALASPAPAVIPTAPAAPVAIAPIRIPQQLPRAEFQVARPVRQPIIIPAQPAAIPVQPVRIQPAAVPFQPIRIQPAAVPVQPVRIQPTAVPIQPVQVQPAYVSLQPAAVPVQPTYVRVQPAAVPIETRRFVAQPVAVPVSSGRFITQPAVIPIEGPRILTQPAVIPIGGTRILSQPAVFPVGGNNIRFIRPYGDIIAK</sequence>
<feature type="signal peptide" evidence="4">
    <location>
        <begin position="1"/>
        <end position="17"/>
    </location>
</feature>
<dbReference type="PROSITE" id="PS51155">
    <property type="entry name" value="CHIT_BIND_RR_2"/>
    <property type="match status" value="1"/>
</dbReference>
<proteinExistence type="predicted"/>
<dbReference type="InterPro" id="IPR050468">
    <property type="entry name" value="Cuticle_Struct_Prot"/>
</dbReference>
<feature type="non-terminal residue" evidence="5">
    <location>
        <position position="311"/>
    </location>
</feature>
<evidence type="ECO:0000313" key="6">
    <source>
        <dbReference type="Proteomes" id="UP000054359"/>
    </source>
</evidence>
<dbReference type="GO" id="GO:0008010">
    <property type="term" value="F:structural constituent of chitin-based larval cuticle"/>
    <property type="evidence" value="ECO:0007669"/>
    <property type="project" value="TreeGrafter"/>
</dbReference>
<comment type="function">
    <text evidence="1">Component of the rigid cuticle of the spider.</text>
</comment>
<keyword evidence="6" id="KW-1185">Reference proteome</keyword>
<evidence type="ECO:0000256" key="3">
    <source>
        <dbReference type="PROSITE-ProRule" id="PRU00497"/>
    </source>
</evidence>
<dbReference type="InterPro" id="IPR031311">
    <property type="entry name" value="CHIT_BIND_RR_consensus"/>
</dbReference>
<evidence type="ECO:0000256" key="1">
    <source>
        <dbReference type="ARBA" id="ARBA00002980"/>
    </source>
</evidence>
<evidence type="ECO:0000256" key="2">
    <source>
        <dbReference type="ARBA" id="ARBA00022460"/>
    </source>
</evidence>
<dbReference type="GO" id="GO:0062129">
    <property type="term" value="C:chitin-based extracellular matrix"/>
    <property type="evidence" value="ECO:0007669"/>
    <property type="project" value="TreeGrafter"/>
</dbReference>
<protein>
    <submittedName>
        <fullName evidence="5">Cuticle protein 10.9</fullName>
    </submittedName>
</protein>
<dbReference type="PROSITE" id="PS00233">
    <property type="entry name" value="CHIT_BIND_RR_1"/>
    <property type="match status" value="1"/>
</dbReference>
<dbReference type="OMA" id="YESQDEW"/>
<dbReference type="PANTHER" id="PTHR10380">
    <property type="entry name" value="CUTICLE PROTEIN"/>
    <property type="match status" value="1"/>
</dbReference>
<dbReference type="Proteomes" id="UP000054359">
    <property type="component" value="Unassembled WGS sequence"/>
</dbReference>
<name>A0A087THY5_STEMI</name>
<keyword evidence="2 3" id="KW-0193">Cuticle</keyword>
<evidence type="ECO:0000313" key="5">
    <source>
        <dbReference type="EMBL" id="KFM64724.1"/>
    </source>
</evidence>
<keyword evidence="4" id="KW-0732">Signal</keyword>